<evidence type="ECO:0000259" key="1">
    <source>
        <dbReference type="Pfam" id="PF05050"/>
    </source>
</evidence>
<dbReference type="Pfam" id="PF05050">
    <property type="entry name" value="Methyltransf_21"/>
    <property type="match status" value="1"/>
</dbReference>
<proteinExistence type="predicted"/>
<gene>
    <name evidence="2" type="ORF">BRAN1462_LOCUS58949</name>
</gene>
<dbReference type="Gene3D" id="3.40.50.150">
    <property type="entry name" value="Vaccinia Virus protein VP39"/>
    <property type="match status" value="1"/>
</dbReference>
<name>A0A7S2QFA6_9DINO</name>
<organism evidence="2">
    <name type="scientific">Zooxanthella nutricula</name>
    <dbReference type="NCBI Taxonomy" id="1333877"/>
    <lineage>
        <taxon>Eukaryota</taxon>
        <taxon>Sar</taxon>
        <taxon>Alveolata</taxon>
        <taxon>Dinophyceae</taxon>
        <taxon>Peridiniales</taxon>
        <taxon>Peridiniales incertae sedis</taxon>
        <taxon>Zooxanthella</taxon>
    </lineage>
</organism>
<dbReference type="SUPFAM" id="SSF53335">
    <property type="entry name" value="S-adenosyl-L-methionine-dependent methyltransferases"/>
    <property type="match status" value="1"/>
</dbReference>
<protein>
    <recommendedName>
        <fullName evidence="1">Methyltransferase FkbM domain-containing protein</fullName>
    </recommendedName>
</protein>
<reference evidence="2" key="1">
    <citation type="submission" date="2021-01" db="EMBL/GenBank/DDBJ databases">
        <authorList>
            <person name="Corre E."/>
            <person name="Pelletier E."/>
            <person name="Niang G."/>
            <person name="Scheremetjew M."/>
            <person name="Finn R."/>
            <person name="Kale V."/>
            <person name="Holt S."/>
            <person name="Cochrane G."/>
            <person name="Meng A."/>
            <person name="Brown T."/>
            <person name="Cohen L."/>
        </authorList>
    </citation>
    <scope>NUCLEOTIDE SEQUENCE</scope>
    <source>
        <strain evidence="2">RCC3387</strain>
    </source>
</reference>
<evidence type="ECO:0000313" key="2">
    <source>
        <dbReference type="EMBL" id="CAD9641127.1"/>
    </source>
</evidence>
<dbReference type="NCBIfam" id="TIGR01444">
    <property type="entry name" value="fkbM_fam"/>
    <property type="match status" value="1"/>
</dbReference>
<accession>A0A7S2QFA6</accession>
<dbReference type="InterPro" id="IPR052514">
    <property type="entry name" value="SAM-dependent_MTase"/>
</dbReference>
<feature type="domain" description="Methyltransferase FkbM" evidence="1">
    <location>
        <begin position="27"/>
        <end position="199"/>
    </location>
</feature>
<dbReference type="PANTHER" id="PTHR34203">
    <property type="entry name" value="METHYLTRANSFERASE, FKBM FAMILY PROTEIN"/>
    <property type="match status" value="1"/>
</dbReference>
<dbReference type="InterPro" id="IPR029063">
    <property type="entry name" value="SAM-dependent_MTases_sf"/>
</dbReference>
<sequence length="238" mass="26194">MISDGRWMPQEVRLLEGLLPVGGVVVDAGANIGGFALPLAKHVGPDGQVHAFEPFRNIFQLLTANCALNGLTSCNTYHNALGSKPEKRVRRSPGLNAVGNPSKSFVVDQVASELLVHHDGQGRTEVVEVVRLDDKLDLTRLDAIKIDVESAEYEMLVGAERTIAAHAPLIYVEDSEADLARLLEPTRVMRLLQERHNYECLNLVQAGLTAMTSLLCVPSPRVREVQARLREIDFRITT</sequence>
<dbReference type="PANTHER" id="PTHR34203:SF15">
    <property type="entry name" value="SLL1173 PROTEIN"/>
    <property type="match status" value="1"/>
</dbReference>
<dbReference type="InterPro" id="IPR006342">
    <property type="entry name" value="FkbM_mtfrase"/>
</dbReference>
<dbReference type="EMBL" id="HBGW01092839">
    <property type="protein sequence ID" value="CAD9641127.1"/>
    <property type="molecule type" value="Transcribed_RNA"/>
</dbReference>
<dbReference type="AlphaFoldDB" id="A0A7S2QFA6"/>